<dbReference type="Proteomes" id="UP000233767">
    <property type="component" value="Unassembled WGS sequence"/>
</dbReference>
<evidence type="ECO:0000313" key="5">
    <source>
        <dbReference type="Proteomes" id="UP000275027"/>
    </source>
</evidence>
<reference evidence="2 4" key="1">
    <citation type="submission" date="2017-12" db="EMBL/GenBank/DDBJ databases">
        <title>Genomic Encyclopedia of Type Strains, Phase III (KMG-III): the genomes of soil and plant-associated and newly described type strains.</title>
        <authorList>
            <person name="Whitman W."/>
        </authorList>
    </citation>
    <scope>NUCLEOTIDE SEQUENCE [LARGE SCALE GENOMIC DNA]</scope>
    <source>
        <strain evidence="2 4">IP-10</strain>
    </source>
</reference>
<keyword evidence="4" id="KW-1185">Reference proteome</keyword>
<name>A0A497V0C8_9FLAO</name>
<evidence type="ECO:0000313" key="3">
    <source>
        <dbReference type="EMBL" id="RLJ30373.1"/>
    </source>
</evidence>
<proteinExistence type="predicted"/>
<keyword evidence="1" id="KW-0812">Transmembrane</keyword>
<feature type="transmembrane region" description="Helical" evidence="1">
    <location>
        <begin position="35"/>
        <end position="59"/>
    </location>
</feature>
<protein>
    <submittedName>
        <fullName evidence="3">Uncharacterized protein</fullName>
    </submittedName>
</protein>
<gene>
    <name evidence="2" type="ORF">B0G92_2268</name>
    <name evidence="3" type="ORF">CLV50_1782</name>
</gene>
<organism evidence="3 5">
    <name type="scientific">Flavobacterium lindanitolerans</name>
    <dbReference type="NCBI Taxonomy" id="428988"/>
    <lineage>
        <taxon>Bacteria</taxon>
        <taxon>Pseudomonadati</taxon>
        <taxon>Bacteroidota</taxon>
        <taxon>Flavobacteriia</taxon>
        <taxon>Flavobacteriales</taxon>
        <taxon>Flavobacteriaceae</taxon>
        <taxon>Flavobacterium</taxon>
    </lineage>
</organism>
<evidence type="ECO:0000256" key="1">
    <source>
        <dbReference type="SAM" id="Phobius"/>
    </source>
</evidence>
<reference evidence="3 5" key="2">
    <citation type="submission" date="2018-10" db="EMBL/GenBank/DDBJ databases">
        <title>Genomic Encyclopedia of Archaeal and Bacterial Type Strains, Phase II (KMG-II): from individual species to whole genera.</title>
        <authorList>
            <person name="Goeker M."/>
        </authorList>
    </citation>
    <scope>NUCLEOTIDE SEQUENCE [LARGE SCALE GENOMIC DNA]</scope>
    <source>
        <strain evidence="3 5">DSM 21886</strain>
    </source>
</reference>
<comment type="caution">
    <text evidence="3">The sequence shown here is derived from an EMBL/GenBank/DDBJ whole genome shotgun (WGS) entry which is preliminary data.</text>
</comment>
<dbReference type="EMBL" id="RCCB01000011">
    <property type="protein sequence ID" value="RLJ30373.1"/>
    <property type="molecule type" value="Genomic_DNA"/>
</dbReference>
<sequence>MNRLTFAISTVGLLISGYALPGRFADNSSEMASLLLKGGFILLFICSFIVNGYCIISFFRKKRSFGRRKHYGIRTVRQYYPQRSTR</sequence>
<keyword evidence="1" id="KW-1133">Transmembrane helix</keyword>
<dbReference type="Proteomes" id="UP000275027">
    <property type="component" value="Unassembled WGS sequence"/>
</dbReference>
<keyword evidence="1" id="KW-0472">Membrane</keyword>
<evidence type="ECO:0000313" key="4">
    <source>
        <dbReference type="Proteomes" id="UP000233767"/>
    </source>
</evidence>
<evidence type="ECO:0000313" key="2">
    <source>
        <dbReference type="EMBL" id="PKW20988.1"/>
    </source>
</evidence>
<dbReference type="EMBL" id="PJND01000008">
    <property type="protein sequence ID" value="PKW20988.1"/>
    <property type="molecule type" value="Genomic_DNA"/>
</dbReference>
<dbReference type="AlphaFoldDB" id="A0A497V0C8"/>
<accession>A0A497V0C8</accession>
<dbReference type="RefSeq" id="WP_056065912.1">
    <property type="nucleotide sequence ID" value="NZ_CALHAS010000004.1"/>
</dbReference>